<dbReference type="RefSeq" id="WP_171105784.1">
    <property type="nucleotide sequence ID" value="NZ_BMPT01000001.1"/>
</dbReference>
<dbReference type="InterPro" id="IPR013249">
    <property type="entry name" value="RNA_pol_sigma70_r4_t2"/>
</dbReference>
<evidence type="ECO:0000256" key="6">
    <source>
        <dbReference type="SAM" id="MobiDB-lite"/>
    </source>
</evidence>
<dbReference type="Proteomes" id="UP000655589">
    <property type="component" value="Unassembled WGS sequence"/>
</dbReference>
<evidence type="ECO:0000256" key="1">
    <source>
        <dbReference type="ARBA" id="ARBA00010641"/>
    </source>
</evidence>
<dbReference type="CDD" id="cd06171">
    <property type="entry name" value="Sigma70_r4"/>
    <property type="match status" value="1"/>
</dbReference>
<keyword evidence="7" id="KW-0812">Transmembrane</keyword>
<organism evidence="9 10">
    <name type="scientific">Promicromonospora citrea</name>
    <dbReference type="NCBI Taxonomy" id="43677"/>
    <lineage>
        <taxon>Bacteria</taxon>
        <taxon>Bacillati</taxon>
        <taxon>Actinomycetota</taxon>
        <taxon>Actinomycetes</taxon>
        <taxon>Micrococcales</taxon>
        <taxon>Promicromonosporaceae</taxon>
        <taxon>Promicromonospora</taxon>
    </lineage>
</organism>
<dbReference type="InterPro" id="IPR000792">
    <property type="entry name" value="Tscrpt_reg_LuxR_C"/>
</dbReference>
<evidence type="ECO:0000256" key="7">
    <source>
        <dbReference type="SAM" id="Phobius"/>
    </source>
</evidence>
<dbReference type="GO" id="GO:0006352">
    <property type="term" value="P:DNA-templated transcription initiation"/>
    <property type="evidence" value="ECO:0007669"/>
    <property type="project" value="InterPro"/>
</dbReference>
<dbReference type="GO" id="GO:0016987">
    <property type="term" value="F:sigma factor activity"/>
    <property type="evidence" value="ECO:0007669"/>
    <property type="project" value="UniProtKB-KW"/>
</dbReference>
<feature type="region of interest" description="Disordered" evidence="6">
    <location>
        <begin position="233"/>
        <end position="256"/>
    </location>
</feature>
<keyword evidence="7" id="KW-1133">Transmembrane helix</keyword>
<dbReference type="EMBL" id="BMPT01000001">
    <property type="protein sequence ID" value="GGM08886.1"/>
    <property type="molecule type" value="Genomic_DNA"/>
</dbReference>
<dbReference type="GO" id="GO:0003677">
    <property type="term" value="F:DNA binding"/>
    <property type="evidence" value="ECO:0007669"/>
    <property type="project" value="UniProtKB-KW"/>
</dbReference>
<sequence length="576" mass="61379">MAQWEIELEELMARRSRALVGYAYTLTRNTTQAEDLVQDALVKVFSRLRRPRELDGKVDLGADQPQLTNAEAYVRRTMLTLYLDGYRRSTSWSGIKHLLADEEHEPAAERVATARVDVGVALARLSPRQRESVVLRFFEDMTVPQIAQTLGTSPGTIKRHLSNAMEVLRGQLAELPAPELDTTFEERLGTVTGSVRRRRAAKVGALGGASLVVAGLLAVAALWGPGRLLSESVPPATQDSTGAVGGSAPDAWSDQGPQYRCGMEVTELTSTSDTVRLELTGDLEADEYGLSVPVRITRTDADGPELSGGEPMLVFAKDGQVVDLGPGWHEGGYVLPEAGGAADAVATAPAATACGAWTVGPVAETFLDPRPAGTYDVYALMPYGTDAEQHMVVSEPVTLEVPEVAVPEQEPPAVDIRDGYQPEWLAGTDLECGAPASDVPGGPRVPRVRDNLELTPSTSGESSAPDELTLTFTETAGEVVDTTRTPFTLVWLGAGRVVGVGQDVWSAPEEPLRVDADGEVSVDVPVVPDTSCLTDPDAGLPDGTYTLYAVTQLDPAADGEPRYLAAEAFTDYVVGE</sequence>
<dbReference type="InterPro" id="IPR013325">
    <property type="entry name" value="RNA_pol_sigma_r2"/>
</dbReference>
<dbReference type="SUPFAM" id="SSF88659">
    <property type="entry name" value="Sigma3 and sigma4 domains of RNA polymerase sigma factors"/>
    <property type="match status" value="1"/>
</dbReference>
<comment type="similarity">
    <text evidence="1">Belongs to the sigma-70 factor family. ECF subfamily.</text>
</comment>
<name>A0A8H9KZU8_9MICO</name>
<feature type="transmembrane region" description="Helical" evidence="7">
    <location>
        <begin position="203"/>
        <end position="224"/>
    </location>
</feature>
<evidence type="ECO:0000313" key="9">
    <source>
        <dbReference type="EMBL" id="GGM08886.1"/>
    </source>
</evidence>
<dbReference type="SUPFAM" id="SSF88946">
    <property type="entry name" value="Sigma2 domain of RNA polymerase sigma factors"/>
    <property type="match status" value="1"/>
</dbReference>
<dbReference type="InterPro" id="IPR007627">
    <property type="entry name" value="RNA_pol_sigma70_r2"/>
</dbReference>
<dbReference type="PANTHER" id="PTHR43133">
    <property type="entry name" value="RNA POLYMERASE ECF-TYPE SIGMA FACTO"/>
    <property type="match status" value="1"/>
</dbReference>
<dbReference type="Pfam" id="PF04542">
    <property type="entry name" value="Sigma70_r2"/>
    <property type="match status" value="1"/>
</dbReference>
<gene>
    <name evidence="9" type="ORF">GCM10010102_01010</name>
</gene>
<keyword evidence="2" id="KW-0805">Transcription regulation</keyword>
<feature type="domain" description="HTH luxR-type" evidence="8">
    <location>
        <begin position="122"/>
        <end position="176"/>
    </location>
</feature>
<dbReference type="InterPro" id="IPR036388">
    <property type="entry name" value="WH-like_DNA-bd_sf"/>
</dbReference>
<dbReference type="InterPro" id="IPR014284">
    <property type="entry name" value="RNA_pol_sigma-70_dom"/>
</dbReference>
<reference evidence="9" key="1">
    <citation type="journal article" date="2014" name="Int. J. Syst. Evol. Microbiol.">
        <title>Complete genome sequence of Corynebacterium casei LMG S-19264T (=DSM 44701T), isolated from a smear-ripened cheese.</title>
        <authorList>
            <consortium name="US DOE Joint Genome Institute (JGI-PGF)"/>
            <person name="Walter F."/>
            <person name="Albersmeier A."/>
            <person name="Kalinowski J."/>
            <person name="Ruckert C."/>
        </authorList>
    </citation>
    <scope>NUCLEOTIDE SEQUENCE</scope>
    <source>
        <strain evidence="9">JCM 3051</strain>
    </source>
</reference>
<protein>
    <recommendedName>
        <fullName evidence="8">HTH luxR-type domain-containing protein</fullName>
    </recommendedName>
</protein>
<evidence type="ECO:0000256" key="5">
    <source>
        <dbReference type="ARBA" id="ARBA00023163"/>
    </source>
</evidence>
<dbReference type="AlphaFoldDB" id="A0A8H9KZU8"/>
<dbReference type="NCBIfam" id="TIGR02937">
    <property type="entry name" value="sigma70-ECF"/>
    <property type="match status" value="1"/>
</dbReference>
<dbReference type="Gene3D" id="1.10.10.10">
    <property type="entry name" value="Winged helix-like DNA-binding domain superfamily/Winged helix DNA-binding domain"/>
    <property type="match status" value="1"/>
</dbReference>
<dbReference type="Pfam" id="PF08281">
    <property type="entry name" value="Sigma70_r4_2"/>
    <property type="match status" value="1"/>
</dbReference>
<evidence type="ECO:0000313" key="10">
    <source>
        <dbReference type="Proteomes" id="UP000655589"/>
    </source>
</evidence>
<dbReference type="Gene3D" id="1.10.1740.10">
    <property type="match status" value="1"/>
</dbReference>
<evidence type="ECO:0000256" key="3">
    <source>
        <dbReference type="ARBA" id="ARBA00023082"/>
    </source>
</evidence>
<proteinExistence type="inferred from homology"/>
<dbReference type="PANTHER" id="PTHR43133:SF50">
    <property type="entry name" value="ECF RNA POLYMERASE SIGMA FACTOR SIGM"/>
    <property type="match status" value="1"/>
</dbReference>
<dbReference type="InterPro" id="IPR039425">
    <property type="entry name" value="RNA_pol_sigma-70-like"/>
</dbReference>
<evidence type="ECO:0000256" key="4">
    <source>
        <dbReference type="ARBA" id="ARBA00023125"/>
    </source>
</evidence>
<reference evidence="9" key="2">
    <citation type="submission" date="2020-09" db="EMBL/GenBank/DDBJ databases">
        <authorList>
            <person name="Sun Q."/>
            <person name="Ohkuma M."/>
        </authorList>
    </citation>
    <scope>NUCLEOTIDE SEQUENCE</scope>
    <source>
        <strain evidence="9">JCM 3051</strain>
    </source>
</reference>
<keyword evidence="4" id="KW-0238">DNA-binding</keyword>
<comment type="caution">
    <text evidence="9">The sequence shown here is derived from an EMBL/GenBank/DDBJ whole genome shotgun (WGS) entry which is preliminary data.</text>
</comment>
<keyword evidence="10" id="KW-1185">Reference proteome</keyword>
<feature type="region of interest" description="Disordered" evidence="6">
    <location>
        <begin position="430"/>
        <end position="468"/>
    </location>
</feature>
<keyword evidence="3" id="KW-0731">Sigma factor</keyword>
<accession>A0A8H9KZU8</accession>
<dbReference type="InterPro" id="IPR013324">
    <property type="entry name" value="RNA_pol_sigma_r3/r4-like"/>
</dbReference>
<keyword evidence="5" id="KW-0804">Transcription</keyword>
<evidence type="ECO:0000256" key="2">
    <source>
        <dbReference type="ARBA" id="ARBA00023015"/>
    </source>
</evidence>
<evidence type="ECO:0000259" key="8">
    <source>
        <dbReference type="SMART" id="SM00421"/>
    </source>
</evidence>
<dbReference type="SMART" id="SM00421">
    <property type="entry name" value="HTH_LUXR"/>
    <property type="match status" value="1"/>
</dbReference>
<keyword evidence="7" id="KW-0472">Membrane</keyword>